<evidence type="ECO:0000256" key="1">
    <source>
        <dbReference type="ARBA" id="ARBA00022884"/>
    </source>
</evidence>
<dbReference type="InterPro" id="IPR035979">
    <property type="entry name" value="RBD_domain_sf"/>
</dbReference>
<dbReference type="SUPFAM" id="SSF54928">
    <property type="entry name" value="RNA-binding domain, RBD"/>
    <property type="match status" value="1"/>
</dbReference>
<feature type="domain" description="RRM" evidence="4">
    <location>
        <begin position="52"/>
        <end position="129"/>
    </location>
</feature>
<gene>
    <name evidence="5" type="primary">SGN1</name>
    <name evidence="5" type="ORF">HK099_005093</name>
</gene>
<protein>
    <submittedName>
        <fullName evidence="5">Cytoplasmic RNA-binding protein</fullName>
    </submittedName>
</protein>
<evidence type="ECO:0000313" key="5">
    <source>
        <dbReference type="EMBL" id="KAJ3218351.1"/>
    </source>
</evidence>
<evidence type="ECO:0000313" key="6">
    <source>
        <dbReference type="Proteomes" id="UP001211065"/>
    </source>
</evidence>
<dbReference type="Gene3D" id="3.30.70.330">
    <property type="match status" value="1"/>
</dbReference>
<organism evidence="5 6">
    <name type="scientific">Clydaea vesicula</name>
    <dbReference type="NCBI Taxonomy" id="447962"/>
    <lineage>
        <taxon>Eukaryota</taxon>
        <taxon>Fungi</taxon>
        <taxon>Fungi incertae sedis</taxon>
        <taxon>Chytridiomycota</taxon>
        <taxon>Chytridiomycota incertae sedis</taxon>
        <taxon>Chytridiomycetes</taxon>
        <taxon>Lobulomycetales</taxon>
        <taxon>Lobulomycetaceae</taxon>
        <taxon>Clydaea</taxon>
    </lineage>
</organism>
<dbReference type="InterPro" id="IPR012677">
    <property type="entry name" value="Nucleotide-bd_a/b_plait_sf"/>
</dbReference>
<evidence type="ECO:0000259" key="4">
    <source>
        <dbReference type="PROSITE" id="PS50102"/>
    </source>
</evidence>
<dbReference type="Proteomes" id="UP001211065">
    <property type="component" value="Unassembled WGS sequence"/>
</dbReference>
<evidence type="ECO:0000256" key="2">
    <source>
        <dbReference type="PROSITE-ProRule" id="PRU00176"/>
    </source>
</evidence>
<comment type="caution">
    <text evidence="5">The sequence shown here is derived from an EMBL/GenBank/DDBJ whole genome shotgun (WGS) entry which is preliminary data.</text>
</comment>
<dbReference type="GO" id="GO:0005737">
    <property type="term" value="C:cytoplasm"/>
    <property type="evidence" value="ECO:0007669"/>
    <property type="project" value="TreeGrafter"/>
</dbReference>
<dbReference type="GO" id="GO:0008143">
    <property type="term" value="F:poly(A) binding"/>
    <property type="evidence" value="ECO:0007669"/>
    <property type="project" value="TreeGrafter"/>
</dbReference>
<dbReference type="PROSITE" id="PS50102">
    <property type="entry name" value="RRM"/>
    <property type="match status" value="1"/>
</dbReference>
<dbReference type="SMART" id="SM00360">
    <property type="entry name" value="RRM"/>
    <property type="match status" value="1"/>
</dbReference>
<keyword evidence="3" id="KW-0175">Coiled coil</keyword>
<dbReference type="AlphaFoldDB" id="A0AAD5TZP7"/>
<dbReference type="InterPro" id="IPR000504">
    <property type="entry name" value="RRM_dom"/>
</dbReference>
<reference evidence="5" key="1">
    <citation type="submission" date="2020-05" db="EMBL/GenBank/DDBJ databases">
        <title>Phylogenomic resolution of chytrid fungi.</title>
        <authorList>
            <person name="Stajich J.E."/>
            <person name="Amses K."/>
            <person name="Simmons R."/>
            <person name="Seto K."/>
            <person name="Myers J."/>
            <person name="Bonds A."/>
            <person name="Quandt C.A."/>
            <person name="Barry K."/>
            <person name="Liu P."/>
            <person name="Grigoriev I."/>
            <person name="Longcore J.E."/>
            <person name="James T.Y."/>
        </authorList>
    </citation>
    <scope>NUCLEOTIDE SEQUENCE</scope>
    <source>
        <strain evidence="5">JEL0476</strain>
    </source>
</reference>
<keyword evidence="6" id="KW-1185">Reference proteome</keyword>
<dbReference type="PANTHER" id="PTHR23236:SF12">
    <property type="entry name" value="EUKARYOTIC INITIATION FACTOR 4B-RELATED"/>
    <property type="match status" value="1"/>
</dbReference>
<proteinExistence type="predicted"/>
<evidence type="ECO:0000256" key="3">
    <source>
        <dbReference type="SAM" id="Coils"/>
    </source>
</evidence>
<name>A0AAD5TZP7_9FUNG</name>
<accession>A0AAD5TZP7</accession>
<dbReference type="EMBL" id="JADGJW010000384">
    <property type="protein sequence ID" value="KAJ3218351.1"/>
    <property type="molecule type" value="Genomic_DNA"/>
</dbReference>
<keyword evidence="1 2" id="KW-0694">RNA-binding</keyword>
<dbReference type="Pfam" id="PF00076">
    <property type="entry name" value="RRM_1"/>
    <property type="match status" value="1"/>
</dbReference>
<dbReference type="PANTHER" id="PTHR23236">
    <property type="entry name" value="EUKARYOTIC TRANSLATION INITIATION FACTOR 4B/4H"/>
    <property type="match status" value="1"/>
</dbReference>
<dbReference type="CDD" id="cd12306">
    <property type="entry name" value="RRM_II_PABPs"/>
    <property type="match status" value="1"/>
</dbReference>
<sequence length="168" mass="19139">MEDDEELKLMQQRLQEMEAEAKKLREMQQQVELEMQNTVGATDEAKEDIDSRSIYVGNVDYSSTPEEIQAHFQACGTINRVTILCDKWSGQPKGFAYVEFSEPQLVQNAVVLNESMFKGRLIKVIPKRTNVFGYNRGRGIRGRGGRGARPFRGRGRGRGRGFVAYQPY</sequence>
<feature type="coiled-coil region" evidence="3">
    <location>
        <begin position="7"/>
        <end position="37"/>
    </location>
</feature>